<accession>K9TKJ0</accession>
<name>K9TKJ0_9CYAN</name>
<evidence type="ECO:0000313" key="1">
    <source>
        <dbReference type="EMBL" id="AFY83060.1"/>
    </source>
</evidence>
<gene>
    <name evidence="1" type="ORF">Oscil6304_3494</name>
</gene>
<proteinExistence type="predicted"/>
<organism evidence="1 2">
    <name type="scientific">Oscillatoria acuminata PCC 6304</name>
    <dbReference type="NCBI Taxonomy" id="56110"/>
    <lineage>
        <taxon>Bacteria</taxon>
        <taxon>Bacillati</taxon>
        <taxon>Cyanobacteriota</taxon>
        <taxon>Cyanophyceae</taxon>
        <taxon>Oscillatoriophycideae</taxon>
        <taxon>Oscillatoriales</taxon>
        <taxon>Oscillatoriaceae</taxon>
        <taxon>Oscillatoria</taxon>
    </lineage>
</organism>
<dbReference type="AlphaFoldDB" id="K9TKJ0"/>
<sequence length="106" mass="11693">MPMHLGLKQTGLPMSREELPIDSQLISQSHVVSLISRGCFMSSDNQTAPHLHTQKEVEEAVKEYKNSDLSGTELMPLWQAIHDASLDLAGTKAVETEDEVPGDDSY</sequence>
<evidence type="ECO:0000313" key="2">
    <source>
        <dbReference type="Proteomes" id="UP000010367"/>
    </source>
</evidence>
<dbReference type="EMBL" id="CP003607">
    <property type="protein sequence ID" value="AFY83060.1"/>
    <property type="molecule type" value="Genomic_DNA"/>
</dbReference>
<protein>
    <submittedName>
        <fullName evidence="1">Uncharacterized protein</fullName>
    </submittedName>
</protein>
<dbReference type="Proteomes" id="UP000010367">
    <property type="component" value="Chromosome"/>
</dbReference>
<dbReference type="KEGG" id="oac:Oscil6304_3494"/>
<reference evidence="1 2" key="1">
    <citation type="submission" date="2012-06" db="EMBL/GenBank/DDBJ databases">
        <title>Finished chromosome of genome of Oscillatoria acuminata PCC 6304.</title>
        <authorList>
            <consortium name="US DOE Joint Genome Institute"/>
            <person name="Gugger M."/>
            <person name="Coursin T."/>
            <person name="Rippka R."/>
            <person name="Tandeau De Marsac N."/>
            <person name="Huntemann M."/>
            <person name="Wei C.-L."/>
            <person name="Han J."/>
            <person name="Detter J.C."/>
            <person name="Han C."/>
            <person name="Tapia R."/>
            <person name="Davenport K."/>
            <person name="Daligault H."/>
            <person name="Erkkila T."/>
            <person name="Gu W."/>
            <person name="Munk A.C.C."/>
            <person name="Teshima H."/>
            <person name="Xu Y."/>
            <person name="Chain P."/>
            <person name="Chen A."/>
            <person name="Krypides N."/>
            <person name="Mavromatis K."/>
            <person name="Markowitz V."/>
            <person name="Szeto E."/>
            <person name="Ivanova N."/>
            <person name="Mikhailova N."/>
            <person name="Ovchinnikova G."/>
            <person name="Pagani I."/>
            <person name="Pati A."/>
            <person name="Goodwin L."/>
            <person name="Peters L."/>
            <person name="Pitluck S."/>
            <person name="Woyke T."/>
            <person name="Kerfeld C."/>
        </authorList>
    </citation>
    <scope>NUCLEOTIDE SEQUENCE [LARGE SCALE GENOMIC DNA]</scope>
    <source>
        <strain evidence="1 2">PCC 6304</strain>
    </source>
</reference>
<dbReference type="HOGENOM" id="CLU_2220515_0_0_3"/>
<keyword evidence="2" id="KW-1185">Reference proteome</keyword>
<dbReference type="InParanoid" id="K9TKJ0"/>